<evidence type="ECO:0000313" key="5">
    <source>
        <dbReference type="EMBL" id="PPQ31899.1"/>
    </source>
</evidence>
<dbReference type="GO" id="GO:0006744">
    <property type="term" value="P:ubiquinone biosynthetic process"/>
    <property type="evidence" value="ECO:0007669"/>
    <property type="project" value="TreeGrafter"/>
</dbReference>
<name>A0A2S6NBB2_9HYPH</name>
<dbReference type="NCBIfam" id="TIGR00148">
    <property type="entry name" value="UbiD family decarboxylase"/>
    <property type="match status" value="1"/>
</dbReference>
<dbReference type="GO" id="GO:0008694">
    <property type="term" value="F:4-hydroxy-3-polyprenylbenzoate decarboxylase activity"/>
    <property type="evidence" value="ECO:0007669"/>
    <property type="project" value="TreeGrafter"/>
</dbReference>
<protein>
    <submittedName>
        <fullName evidence="5">3-octaprenyl-4-hydroxybenzoate carboxy-lyase</fullName>
    </submittedName>
</protein>
<dbReference type="Pfam" id="PF20695">
    <property type="entry name" value="UbiD_N"/>
    <property type="match status" value="1"/>
</dbReference>
<evidence type="ECO:0000256" key="1">
    <source>
        <dbReference type="ARBA" id="ARBA00010021"/>
    </source>
</evidence>
<dbReference type="Proteomes" id="UP000239089">
    <property type="component" value="Unassembled WGS sequence"/>
</dbReference>
<dbReference type="AlphaFoldDB" id="A0A2S6NBB2"/>
<evidence type="ECO:0000259" key="3">
    <source>
        <dbReference type="Pfam" id="PF20695"/>
    </source>
</evidence>
<evidence type="ECO:0000259" key="4">
    <source>
        <dbReference type="Pfam" id="PF20696"/>
    </source>
</evidence>
<dbReference type="InterPro" id="IPR049383">
    <property type="entry name" value="UbiD-like_N"/>
</dbReference>
<keyword evidence="6" id="KW-1185">Reference proteome</keyword>
<dbReference type="InterPro" id="IPR049381">
    <property type="entry name" value="UbiD-like_C"/>
</dbReference>
<dbReference type="InterPro" id="IPR048304">
    <property type="entry name" value="UbiD_Rift_dom"/>
</dbReference>
<dbReference type="Gene3D" id="3.40.1670.10">
    <property type="entry name" value="UbiD C-terminal domain-like"/>
    <property type="match status" value="1"/>
</dbReference>
<keyword evidence="5" id="KW-0456">Lyase</keyword>
<dbReference type="SUPFAM" id="SSF143968">
    <property type="entry name" value="UbiD C-terminal domain-like"/>
    <property type="match status" value="1"/>
</dbReference>
<sequence length="507" mass="56108">MTFRELPPFRDLRAFAKYLEQERLLARVGEKVSLVHEMTELHRRVLVAGGPALLFEKAVSPRGPATMPVLTNLFGTQERVAAGFGVALSRIGELGEMLAALREPAPVDGFKDAMSRWPMVRAALSTRQQVISKPPCQAEVFKGDDVDLGKIPVQTCWPGEPAPLITWPLVITRPPDTDADETARMNIGVYRMQVLGKDKAIMRWLAHRGGAAHHRAWARRGEDMPVAIAIGVDPATILSAVLPLPETVSELRFSGVIRGERPHVAQALTVPIMVPADAEIIIEGYVSATETAPEGPYGDHTGYYNSVEQFPVLRITAITTRRDPIYLSTFTARPPDEPSVIGSVLNDLALPTMRRQLPEIVDVWLPPEACSYRMAIVSIRKTYPGQARRVMMGLWGMLPQFSYTKTVIVVDEDINGRDWNDVAWALATRMDPSRDLTIIRDTPIDYLDFASPESGLGGKLGIDATNKIGAETHREWGTKLDTSEEIKRRVDALLPQVMAGFKRDGLR</sequence>
<dbReference type="InterPro" id="IPR002830">
    <property type="entry name" value="UbiD"/>
</dbReference>
<evidence type="ECO:0000313" key="6">
    <source>
        <dbReference type="Proteomes" id="UP000239089"/>
    </source>
</evidence>
<evidence type="ECO:0000259" key="2">
    <source>
        <dbReference type="Pfam" id="PF01977"/>
    </source>
</evidence>
<dbReference type="Pfam" id="PF20696">
    <property type="entry name" value="UbiD_C"/>
    <property type="match status" value="1"/>
</dbReference>
<dbReference type="SUPFAM" id="SSF50475">
    <property type="entry name" value="FMN-binding split barrel"/>
    <property type="match status" value="1"/>
</dbReference>
<organism evidence="5 6">
    <name type="scientific">Rhodoblastus sphagnicola</name>
    <dbReference type="NCBI Taxonomy" id="333368"/>
    <lineage>
        <taxon>Bacteria</taxon>
        <taxon>Pseudomonadati</taxon>
        <taxon>Pseudomonadota</taxon>
        <taxon>Alphaproteobacteria</taxon>
        <taxon>Hyphomicrobiales</taxon>
        <taxon>Rhodoblastaceae</taxon>
        <taxon>Rhodoblastus</taxon>
    </lineage>
</organism>
<feature type="domain" description="3-octaprenyl-4-hydroxybenzoate carboxy-lyase-like Rift-related" evidence="2">
    <location>
        <begin position="132"/>
        <end position="334"/>
    </location>
</feature>
<feature type="domain" description="3-octaprenyl-4-hydroxybenzoate carboxy-lyase-like N-terminal" evidence="3">
    <location>
        <begin position="17"/>
        <end position="88"/>
    </location>
</feature>
<dbReference type="PANTHER" id="PTHR30108:SF17">
    <property type="entry name" value="FERULIC ACID DECARBOXYLASE 1"/>
    <property type="match status" value="1"/>
</dbReference>
<reference evidence="5 6" key="1">
    <citation type="journal article" date="2018" name="Arch. Microbiol.">
        <title>New insights into the metabolic potential of the phototrophic purple bacterium Rhodopila globiformis DSM 161(T) from its draft genome sequence and evidence for a vanadium-dependent nitrogenase.</title>
        <authorList>
            <person name="Imhoff J.F."/>
            <person name="Rahn T."/>
            <person name="Kunzel S."/>
            <person name="Neulinger S.C."/>
        </authorList>
    </citation>
    <scope>NUCLEOTIDE SEQUENCE [LARGE SCALE GENOMIC DNA]</scope>
    <source>
        <strain evidence="5 6">DSM 16996</strain>
    </source>
</reference>
<accession>A0A2S6NBB2</accession>
<dbReference type="EMBL" id="NHSJ01000049">
    <property type="protein sequence ID" value="PPQ31899.1"/>
    <property type="molecule type" value="Genomic_DNA"/>
</dbReference>
<comment type="caution">
    <text evidence="5">The sequence shown here is derived from an EMBL/GenBank/DDBJ whole genome shotgun (WGS) entry which is preliminary data.</text>
</comment>
<proteinExistence type="inferred from homology"/>
<comment type="similarity">
    <text evidence="1">Belongs to the UbiD family.</text>
</comment>
<dbReference type="OrthoDB" id="9809841at2"/>
<dbReference type="Gene3D" id="1.20.5.570">
    <property type="entry name" value="Single helix bin"/>
    <property type="match status" value="1"/>
</dbReference>
<dbReference type="FunFam" id="3.40.1670.10:FF:000001">
    <property type="entry name" value="3-octaprenyl-4-hydroxybenzoate carboxy-lyase"/>
    <property type="match status" value="1"/>
</dbReference>
<dbReference type="Pfam" id="PF01977">
    <property type="entry name" value="UbiD"/>
    <property type="match status" value="1"/>
</dbReference>
<gene>
    <name evidence="5" type="ORF">CCR94_07975</name>
</gene>
<dbReference type="GO" id="GO:0005829">
    <property type="term" value="C:cytosol"/>
    <property type="evidence" value="ECO:0007669"/>
    <property type="project" value="TreeGrafter"/>
</dbReference>
<feature type="domain" description="3-octaprenyl-4-hydroxybenzoate carboxy-lyase-like C-terminal" evidence="4">
    <location>
        <begin position="340"/>
        <end position="464"/>
    </location>
</feature>
<dbReference type="PANTHER" id="PTHR30108">
    <property type="entry name" value="3-OCTAPRENYL-4-HYDROXYBENZOATE CARBOXY-LYASE-RELATED"/>
    <property type="match status" value="1"/>
</dbReference>
<dbReference type="RefSeq" id="WP_104507337.1">
    <property type="nucleotide sequence ID" value="NZ_JACIGC010000004.1"/>
</dbReference>